<evidence type="ECO:0000313" key="1">
    <source>
        <dbReference type="EMBL" id="SHH80409.1"/>
    </source>
</evidence>
<dbReference type="EMBL" id="FQWM01000009">
    <property type="protein sequence ID" value="SHH80409.1"/>
    <property type="molecule type" value="Genomic_DNA"/>
</dbReference>
<dbReference type="STRING" id="870908.SAMN04488044_3324"/>
<dbReference type="AlphaFoldDB" id="A0A1M5VYK9"/>
<evidence type="ECO:0008006" key="3">
    <source>
        <dbReference type="Google" id="ProtNLM"/>
    </source>
</evidence>
<organism evidence="1 2">
    <name type="scientific">Cognatishimia maritima</name>
    <dbReference type="NCBI Taxonomy" id="870908"/>
    <lineage>
        <taxon>Bacteria</taxon>
        <taxon>Pseudomonadati</taxon>
        <taxon>Pseudomonadota</taxon>
        <taxon>Alphaproteobacteria</taxon>
        <taxon>Rhodobacterales</taxon>
        <taxon>Paracoccaceae</taxon>
        <taxon>Cognatishimia</taxon>
    </lineage>
</organism>
<evidence type="ECO:0000313" key="2">
    <source>
        <dbReference type="Proteomes" id="UP000184211"/>
    </source>
</evidence>
<dbReference type="Proteomes" id="UP000184211">
    <property type="component" value="Unassembled WGS sequence"/>
</dbReference>
<gene>
    <name evidence="1" type="ORF">SAMN04488044_3324</name>
</gene>
<accession>A0A1M5VYK9</accession>
<sequence length="104" mass="11788">MTFVLFDILPIKSGKTVDDATAYFDKVRPAMERNGLRRVDVPFEVQGILRGNQEANLVNIFETEDPESAMKKMGADPEYQSHIEERDAIFDLGNASIILTTRRL</sequence>
<dbReference type="OrthoDB" id="7864707at2"/>
<dbReference type="RefSeq" id="WP_072794149.1">
    <property type="nucleotide sequence ID" value="NZ_FQWM01000009.1"/>
</dbReference>
<protein>
    <recommendedName>
        <fullName evidence="3">DUF1330 domain-containing protein</fullName>
    </recommendedName>
</protein>
<name>A0A1M5VYK9_9RHOB</name>
<proteinExistence type="predicted"/>
<keyword evidence="2" id="KW-1185">Reference proteome</keyword>
<reference evidence="2" key="1">
    <citation type="submission" date="2016-11" db="EMBL/GenBank/DDBJ databases">
        <authorList>
            <person name="Varghese N."/>
            <person name="Submissions S."/>
        </authorList>
    </citation>
    <scope>NUCLEOTIDE SEQUENCE [LARGE SCALE GENOMIC DNA]</scope>
    <source>
        <strain evidence="2">DSM 28223</strain>
    </source>
</reference>